<comment type="caution">
    <text evidence="1">The sequence shown here is derived from an EMBL/GenBank/DDBJ whole genome shotgun (WGS) entry which is preliminary data.</text>
</comment>
<proteinExistence type="predicted"/>
<evidence type="ECO:0000313" key="2">
    <source>
        <dbReference type="Proteomes" id="UP000346772"/>
    </source>
</evidence>
<evidence type="ECO:0008006" key="3">
    <source>
        <dbReference type="Google" id="ProtNLM"/>
    </source>
</evidence>
<sequence>MNNLFYDKLNFDDKLIIKNNGVIRNNDLYFLKYKNDTAGILIYNIINDKFSFKQNKNYKGMNPFPITNIFKNLDSDKWDEFIRIWIEERVIQECRPEVPFILKEFKLGYYDVWDICRSNLAMSVEDFFWITKDNTLRYEDFNIRYCTLNNITPIYKPPFPIVIYPNYFEREKIKSGETWKYELKNTNS</sequence>
<protein>
    <recommendedName>
        <fullName evidence="3">Immunity protein 43 domain-containing protein</fullName>
    </recommendedName>
</protein>
<organism evidence="1 2">
    <name type="scientific">Clostridioides difficile</name>
    <name type="common">Peptoclostridium difficile</name>
    <dbReference type="NCBI Taxonomy" id="1496"/>
    <lineage>
        <taxon>Bacteria</taxon>
        <taxon>Bacillati</taxon>
        <taxon>Bacillota</taxon>
        <taxon>Clostridia</taxon>
        <taxon>Peptostreptococcales</taxon>
        <taxon>Peptostreptococcaceae</taxon>
        <taxon>Clostridioides</taxon>
    </lineage>
</organism>
<reference evidence="1 2" key="1">
    <citation type="submission" date="2019-02" db="EMBL/GenBank/DDBJ databases">
        <authorList>
            <consortium name="Pathogen Informatics"/>
        </authorList>
    </citation>
    <scope>NUCLEOTIDE SEQUENCE [LARGE SCALE GENOMIC DNA]</scope>
    <source>
        <strain evidence="1 2">078GUE027</strain>
    </source>
</reference>
<dbReference type="Proteomes" id="UP000346772">
    <property type="component" value="Unassembled WGS sequence"/>
</dbReference>
<accession>A0AAX3GZS8</accession>
<name>A0AAX3GZS8_CLODI</name>
<gene>
    <name evidence="1" type="ORF">SAMEA1710456_01645</name>
</gene>
<dbReference type="RefSeq" id="WP_003417484.1">
    <property type="nucleotide sequence ID" value="NZ_BEHB01000003.1"/>
</dbReference>
<dbReference type="AlphaFoldDB" id="A0AAX3GZS8"/>
<evidence type="ECO:0000313" key="1">
    <source>
        <dbReference type="EMBL" id="VFD54162.1"/>
    </source>
</evidence>
<dbReference type="EMBL" id="CAADAT010000008">
    <property type="protein sequence ID" value="VFD54162.1"/>
    <property type="molecule type" value="Genomic_DNA"/>
</dbReference>